<gene>
    <name evidence="3" type="ORF">A4U43_C10F11500</name>
</gene>
<proteinExistence type="predicted"/>
<feature type="transmembrane region" description="Helical" evidence="2">
    <location>
        <begin position="106"/>
        <end position="126"/>
    </location>
</feature>
<evidence type="ECO:0000256" key="2">
    <source>
        <dbReference type="SAM" id="Phobius"/>
    </source>
</evidence>
<reference evidence="4" key="1">
    <citation type="journal article" date="2017" name="Nat. Commun.">
        <title>The asparagus genome sheds light on the origin and evolution of a young Y chromosome.</title>
        <authorList>
            <person name="Harkess A."/>
            <person name="Zhou J."/>
            <person name="Xu C."/>
            <person name="Bowers J.E."/>
            <person name="Van der Hulst R."/>
            <person name="Ayyampalayam S."/>
            <person name="Mercati F."/>
            <person name="Riccardi P."/>
            <person name="McKain M.R."/>
            <person name="Kakrana A."/>
            <person name="Tang H."/>
            <person name="Ray J."/>
            <person name="Groenendijk J."/>
            <person name="Arikit S."/>
            <person name="Mathioni S.M."/>
            <person name="Nakano M."/>
            <person name="Shan H."/>
            <person name="Telgmann-Rauber A."/>
            <person name="Kanno A."/>
            <person name="Yue Z."/>
            <person name="Chen H."/>
            <person name="Li W."/>
            <person name="Chen Y."/>
            <person name="Xu X."/>
            <person name="Zhang Y."/>
            <person name="Luo S."/>
            <person name="Chen H."/>
            <person name="Gao J."/>
            <person name="Mao Z."/>
            <person name="Pires J.C."/>
            <person name="Luo M."/>
            <person name="Kudrna D."/>
            <person name="Wing R.A."/>
            <person name="Meyers B.C."/>
            <person name="Yi K."/>
            <person name="Kong H."/>
            <person name="Lavrijsen P."/>
            <person name="Sunseri F."/>
            <person name="Falavigna A."/>
            <person name="Ye Y."/>
            <person name="Leebens-Mack J.H."/>
            <person name="Chen G."/>
        </authorList>
    </citation>
    <scope>NUCLEOTIDE SEQUENCE [LARGE SCALE GENOMIC DNA]</scope>
    <source>
        <strain evidence="4">cv. DH0086</strain>
    </source>
</reference>
<keyword evidence="2" id="KW-1133">Transmembrane helix</keyword>
<dbReference type="Gramene" id="ONK56675">
    <property type="protein sequence ID" value="ONK56675"/>
    <property type="gene ID" value="A4U43_C10F11500"/>
</dbReference>
<sequence>MLHGVSSRPNLTPIKTQLHHPPMNLTCLSSPLLSFPFSSLRPKRLHSFRPLSSLRETKKPTLRKASNVPQNLKFGNKKAGGGGEVGGEEESSGGELGGDTALKGTVLAGLLLLGVVGGFGAVGYIYKDQVNAFLTQFSGFIEGYGPAGYALFVAVYAGLELAGDASRDMGICECRCIWTSYHPRRIRGGITWRKWSTIDLRPWPISYSLGSSLCDAACKGCCERYRLEPTSFVQVSGTSIMPMIQNVTLKG</sequence>
<dbReference type="Proteomes" id="UP000243459">
    <property type="component" value="Chromosome 10"/>
</dbReference>
<dbReference type="PANTHER" id="PTHR46826">
    <property type="match status" value="1"/>
</dbReference>
<evidence type="ECO:0000313" key="3">
    <source>
        <dbReference type="EMBL" id="ONK56675.1"/>
    </source>
</evidence>
<dbReference type="InterPro" id="IPR053240">
    <property type="entry name" value="VTT_domain"/>
</dbReference>
<keyword evidence="4" id="KW-1185">Reference proteome</keyword>
<evidence type="ECO:0000313" key="4">
    <source>
        <dbReference type="Proteomes" id="UP000243459"/>
    </source>
</evidence>
<dbReference type="PANTHER" id="PTHR46826:SF1">
    <property type="entry name" value="TVP38_TMEM64 FAMILY MEMBRANE PROTEIN YDJX"/>
    <property type="match status" value="1"/>
</dbReference>
<organism evidence="3 4">
    <name type="scientific">Asparagus officinalis</name>
    <name type="common">Garden asparagus</name>
    <dbReference type="NCBI Taxonomy" id="4686"/>
    <lineage>
        <taxon>Eukaryota</taxon>
        <taxon>Viridiplantae</taxon>
        <taxon>Streptophyta</taxon>
        <taxon>Embryophyta</taxon>
        <taxon>Tracheophyta</taxon>
        <taxon>Spermatophyta</taxon>
        <taxon>Magnoliopsida</taxon>
        <taxon>Liliopsida</taxon>
        <taxon>Asparagales</taxon>
        <taxon>Asparagaceae</taxon>
        <taxon>Asparagoideae</taxon>
        <taxon>Asparagus</taxon>
    </lineage>
</organism>
<name>A0A5P1E5E8_ASPOF</name>
<keyword evidence="2" id="KW-0472">Membrane</keyword>
<feature type="region of interest" description="Disordered" evidence="1">
    <location>
        <begin position="71"/>
        <end position="96"/>
    </location>
</feature>
<dbReference type="OrthoDB" id="166803at2759"/>
<accession>A0A5P1E5E8</accession>
<dbReference type="AlphaFoldDB" id="A0A5P1E5E8"/>
<protein>
    <submittedName>
        <fullName evidence="3">Uncharacterized protein</fullName>
    </submittedName>
</protein>
<feature type="transmembrane region" description="Helical" evidence="2">
    <location>
        <begin position="146"/>
        <end position="163"/>
    </location>
</feature>
<dbReference type="EMBL" id="CM007390">
    <property type="protein sequence ID" value="ONK56675.1"/>
    <property type="molecule type" value="Genomic_DNA"/>
</dbReference>
<keyword evidence="2" id="KW-0812">Transmembrane</keyword>
<evidence type="ECO:0000256" key="1">
    <source>
        <dbReference type="SAM" id="MobiDB-lite"/>
    </source>
</evidence>